<protein>
    <submittedName>
        <fullName evidence="1">Uncharacterized protein</fullName>
    </submittedName>
</protein>
<dbReference type="Proteomes" id="UP000015106">
    <property type="component" value="Chromosome 3"/>
</dbReference>
<organism evidence="1 2">
    <name type="scientific">Triticum urartu</name>
    <name type="common">Red wild einkorn</name>
    <name type="synonym">Crithodium urartu</name>
    <dbReference type="NCBI Taxonomy" id="4572"/>
    <lineage>
        <taxon>Eukaryota</taxon>
        <taxon>Viridiplantae</taxon>
        <taxon>Streptophyta</taxon>
        <taxon>Embryophyta</taxon>
        <taxon>Tracheophyta</taxon>
        <taxon>Spermatophyta</taxon>
        <taxon>Magnoliopsida</taxon>
        <taxon>Liliopsida</taxon>
        <taxon>Poales</taxon>
        <taxon>Poaceae</taxon>
        <taxon>BOP clade</taxon>
        <taxon>Pooideae</taxon>
        <taxon>Triticodae</taxon>
        <taxon>Triticeae</taxon>
        <taxon>Triticinae</taxon>
        <taxon>Triticum</taxon>
    </lineage>
</organism>
<dbReference type="Gramene" id="TuG1812G0300000721.01.T01">
    <property type="protein sequence ID" value="TuG1812G0300000721.01.T01.cds459004"/>
    <property type="gene ID" value="TuG1812G0300000721.01"/>
</dbReference>
<dbReference type="EnsemblPlants" id="TuG1812G0300000721.01.T01">
    <property type="protein sequence ID" value="TuG1812G0300000721.01.T01.cds459004"/>
    <property type="gene ID" value="TuG1812G0300000721.01"/>
</dbReference>
<dbReference type="AlphaFoldDB" id="A0A8R7PML4"/>
<name>A0A8R7PML4_TRIUA</name>
<sequence length="86" mass="9267">MICGGIPDLESGVSNSLEVPGVWGQAEADSGWQLPGSSWRPLHPSTSLAIICLQPDGAMHVSFTITLWFACKQGQRKPCDLCEHLC</sequence>
<accession>A0A8R7PML4</accession>
<proteinExistence type="predicted"/>
<reference evidence="2" key="1">
    <citation type="journal article" date="2013" name="Nature">
        <title>Draft genome of the wheat A-genome progenitor Triticum urartu.</title>
        <authorList>
            <person name="Ling H.Q."/>
            <person name="Zhao S."/>
            <person name="Liu D."/>
            <person name="Wang J."/>
            <person name="Sun H."/>
            <person name="Zhang C."/>
            <person name="Fan H."/>
            <person name="Li D."/>
            <person name="Dong L."/>
            <person name="Tao Y."/>
            <person name="Gao C."/>
            <person name="Wu H."/>
            <person name="Li Y."/>
            <person name="Cui Y."/>
            <person name="Guo X."/>
            <person name="Zheng S."/>
            <person name="Wang B."/>
            <person name="Yu K."/>
            <person name="Liang Q."/>
            <person name="Yang W."/>
            <person name="Lou X."/>
            <person name="Chen J."/>
            <person name="Feng M."/>
            <person name="Jian J."/>
            <person name="Zhang X."/>
            <person name="Luo G."/>
            <person name="Jiang Y."/>
            <person name="Liu J."/>
            <person name="Wang Z."/>
            <person name="Sha Y."/>
            <person name="Zhang B."/>
            <person name="Wu H."/>
            <person name="Tang D."/>
            <person name="Shen Q."/>
            <person name="Xue P."/>
            <person name="Zou S."/>
            <person name="Wang X."/>
            <person name="Liu X."/>
            <person name="Wang F."/>
            <person name="Yang Y."/>
            <person name="An X."/>
            <person name="Dong Z."/>
            <person name="Zhang K."/>
            <person name="Zhang X."/>
            <person name="Luo M.C."/>
            <person name="Dvorak J."/>
            <person name="Tong Y."/>
            <person name="Wang J."/>
            <person name="Yang H."/>
            <person name="Li Z."/>
            <person name="Wang D."/>
            <person name="Zhang A."/>
            <person name="Wang J."/>
        </authorList>
    </citation>
    <scope>NUCLEOTIDE SEQUENCE</scope>
    <source>
        <strain evidence="2">cv. G1812</strain>
    </source>
</reference>
<evidence type="ECO:0000313" key="2">
    <source>
        <dbReference type="Proteomes" id="UP000015106"/>
    </source>
</evidence>
<keyword evidence="2" id="KW-1185">Reference proteome</keyword>
<reference evidence="1" key="2">
    <citation type="submission" date="2018-03" db="EMBL/GenBank/DDBJ databases">
        <title>The Triticum urartu genome reveals the dynamic nature of wheat genome evolution.</title>
        <authorList>
            <person name="Ling H."/>
            <person name="Ma B."/>
            <person name="Shi X."/>
            <person name="Liu H."/>
            <person name="Dong L."/>
            <person name="Sun H."/>
            <person name="Cao Y."/>
            <person name="Gao Q."/>
            <person name="Zheng S."/>
            <person name="Li Y."/>
            <person name="Yu Y."/>
            <person name="Du H."/>
            <person name="Qi M."/>
            <person name="Li Y."/>
            <person name="Yu H."/>
            <person name="Cui Y."/>
            <person name="Wang N."/>
            <person name="Chen C."/>
            <person name="Wu H."/>
            <person name="Zhao Y."/>
            <person name="Zhang J."/>
            <person name="Li Y."/>
            <person name="Zhou W."/>
            <person name="Zhang B."/>
            <person name="Hu W."/>
            <person name="Eijk M."/>
            <person name="Tang J."/>
            <person name="Witsenboer H."/>
            <person name="Zhao S."/>
            <person name="Li Z."/>
            <person name="Zhang A."/>
            <person name="Wang D."/>
            <person name="Liang C."/>
        </authorList>
    </citation>
    <scope>NUCLEOTIDE SEQUENCE [LARGE SCALE GENOMIC DNA]</scope>
    <source>
        <strain evidence="1">cv. G1812</strain>
    </source>
</reference>
<evidence type="ECO:0000313" key="1">
    <source>
        <dbReference type="EnsemblPlants" id="TuG1812G0300000721.01.T01.cds459004"/>
    </source>
</evidence>
<reference evidence="1" key="3">
    <citation type="submission" date="2022-06" db="UniProtKB">
        <authorList>
            <consortium name="EnsemblPlants"/>
        </authorList>
    </citation>
    <scope>IDENTIFICATION</scope>
</reference>